<dbReference type="Proteomes" id="UP000325313">
    <property type="component" value="Unassembled WGS sequence"/>
</dbReference>
<comment type="caution">
    <text evidence="2">The sequence shown here is derived from an EMBL/GenBank/DDBJ whole genome shotgun (WGS) entry which is preliminary data.</text>
</comment>
<feature type="coiled-coil region" evidence="1">
    <location>
        <begin position="156"/>
        <end position="211"/>
    </location>
</feature>
<gene>
    <name evidence="2" type="ORF">PGTUg99_034766</name>
</gene>
<accession>A0A5B0R989</accession>
<evidence type="ECO:0000313" key="2">
    <source>
        <dbReference type="EMBL" id="KAA1121879.1"/>
    </source>
</evidence>
<name>A0A5B0R989_PUCGR</name>
<evidence type="ECO:0000256" key="1">
    <source>
        <dbReference type="SAM" id="Coils"/>
    </source>
</evidence>
<sequence length="373" mass="42278">MQEITSPSPATPSGLSPSVVPQLREKLGRLQALITGPAETWNAQLPEMHKLVIWIQHLISETDTKNIPLGKAKSLKEEIAKIQATIEEYPQDDIKEQALSILKHLTEMSGQLFIGPDHNGKTPYLEARYKPLNLLTMLKEIRPFLLGTLEYAKQPQTKLEKLIKDQNSKIDSVTQEMQDMKTNTAKMEEKLAKTEQELQITKQKVENTEMMNAVYDFVHSIEWIVCWLLNFDEHRSMTINQALKSGATDWSKLQNLLKLEDQSPKCLLTTINKIKDQRLGCGHASKSTAKDLVLSTSLITIAQDHFSLRHPELDMLQNLLKWRPPTNVSARLPEKRVPVLTVAAKMLPPPAVAAARKPSDRLLLSCYPLLQRY</sequence>
<proteinExistence type="predicted"/>
<dbReference type="AlphaFoldDB" id="A0A5B0R989"/>
<keyword evidence="1" id="KW-0175">Coiled coil</keyword>
<evidence type="ECO:0000313" key="3">
    <source>
        <dbReference type="Proteomes" id="UP000325313"/>
    </source>
</evidence>
<organism evidence="2 3">
    <name type="scientific">Puccinia graminis f. sp. tritici</name>
    <dbReference type="NCBI Taxonomy" id="56615"/>
    <lineage>
        <taxon>Eukaryota</taxon>
        <taxon>Fungi</taxon>
        <taxon>Dikarya</taxon>
        <taxon>Basidiomycota</taxon>
        <taxon>Pucciniomycotina</taxon>
        <taxon>Pucciniomycetes</taxon>
        <taxon>Pucciniales</taxon>
        <taxon>Pucciniaceae</taxon>
        <taxon>Puccinia</taxon>
    </lineage>
</organism>
<protein>
    <submittedName>
        <fullName evidence="2">Uncharacterized protein</fullName>
    </submittedName>
</protein>
<reference evidence="2 3" key="1">
    <citation type="submission" date="2019-05" db="EMBL/GenBank/DDBJ databases">
        <title>Emergence of the Ug99 lineage of the wheat stem rust pathogen through somatic hybridization.</title>
        <authorList>
            <person name="Li F."/>
            <person name="Upadhyaya N.M."/>
            <person name="Sperschneider J."/>
            <person name="Matny O."/>
            <person name="Nguyen-Phuc H."/>
            <person name="Mago R."/>
            <person name="Raley C."/>
            <person name="Miller M.E."/>
            <person name="Silverstein K.A.T."/>
            <person name="Henningsen E."/>
            <person name="Hirsch C.D."/>
            <person name="Visser B."/>
            <person name="Pretorius Z.A."/>
            <person name="Steffenson B.J."/>
            <person name="Schwessinger B."/>
            <person name="Dodds P.N."/>
            <person name="Figueroa M."/>
        </authorList>
    </citation>
    <scope>NUCLEOTIDE SEQUENCE [LARGE SCALE GENOMIC DNA]</scope>
    <source>
        <strain evidence="2 3">Ug99</strain>
    </source>
</reference>
<dbReference type="EMBL" id="VDEP01000237">
    <property type="protein sequence ID" value="KAA1121879.1"/>
    <property type="molecule type" value="Genomic_DNA"/>
</dbReference>